<feature type="domain" description="Alpha/beta hydrolase fold-3" evidence="3">
    <location>
        <begin position="5"/>
        <end position="176"/>
    </location>
</feature>
<feature type="active site" evidence="2">
    <location>
        <position position="361"/>
    </location>
</feature>
<name>A0A5J5BSU4_9ASTE</name>
<dbReference type="Pfam" id="PF07859">
    <property type="entry name" value="Abhydrolase_3"/>
    <property type="match status" value="2"/>
</dbReference>
<dbReference type="AlphaFoldDB" id="A0A5J5BSU4"/>
<dbReference type="EMBL" id="CM018033">
    <property type="protein sequence ID" value="KAA8545888.1"/>
    <property type="molecule type" value="Genomic_DNA"/>
</dbReference>
<dbReference type="PANTHER" id="PTHR23024">
    <property type="entry name" value="ARYLACETAMIDE DEACETYLASE"/>
    <property type="match status" value="1"/>
</dbReference>
<comment type="similarity">
    <text evidence="1">Belongs to the 'GDXG' lipolytic enzyme family.</text>
</comment>
<proteinExistence type="inferred from homology"/>
<dbReference type="GO" id="GO:0016787">
    <property type="term" value="F:hydrolase activity"/>
    <property type="evidence" value="ECO:0007669"/>
    <property type="project" value="InterPro"/>
</dbReference>
<dbReference type="InterPro" id="IPR050466">
    <property type="entry name" value="Carboxylest/Gibb_receptor"/>
</dbReference>
<gene>
    <name evidence="4" type="ORF">F0562_020661</name>
</gene>
<keyword evidence="5" id="KW-1185">Reference proteome</keyword>
<feature type="domain" description="Alpha/beta hydrolase fold-3" evidence="3">
    <location>
        <begin position="273"/>
        <end position="476"/>
    </location>
</feature>
<sequence>MENTVQFRLAPEHPIPACYNDSWAVMKWVASHANNGPGPEPWLNDHAKFDQVFLAGDSAGANIAHNMVVRASVDGLGVGFNLVGMVLIHPFFGNNEIDKLWMFICPETSGSDDPRLNPAAHPSLLSKLGCNKVLICTAGKDHLRERGWTYYEALRKSGWGGLVEIMETEGEEHVFHLFNPTSDKAGTLMNKFIFQVVAMRSSNSEIARVFFPFFRVYKDGRVQRFRPIQKVPPSDDPRTGVKSKDVVISQEPAVSARIFIPEISDPTHKLPLVVYFHGGGFTINSAFSPMYDNYLKSMVSEANIVAVSVEYRLALEHSIPACYDDSWAALQWVASHAHGRGPETWLNDHADFKRLFLAGDSAGGNICHNMAVRVGSTGLPGVKLVAMVLIHPFFGGTDDDKMWMYLFPESSGRNDPKLKPATGDLARLPCERVLVFVAENDFLRGVGRAYYEELKKSGWKGTVEIVESEKEGHVYHLMDPTCVNAADMMKLLVTFINQGDLHFLGHSSTRSRM</sequence>
<dbReference type="PANTHER" id="PTHR23024:SF514">
    <property type="entry name" value="ALPHA_BETA HYDROLASE FOLD-3 DOMAIN-CONTAINING PROTEIN"/>
    <property type="match status" value="1"/>
</dbReference>
<dbReference type="OrthoDB" id="408631at2759"/>
<reference evidence="4 5" key="1">
    <citation type="submission" date="2019-09" db="EMBL/GenBank/DDBJ databases">
        <title>A chromosome-level genome assembly of the Chinese tupelo Nyssa sinensis.</title>
        <authorList>
            <person name="Yang X."/>
            <person name="Kang M."/>
            <person name="Yang Y."/>
            <person name="Xiong H."/>
            <person name="Wang M."/>
            <person name="Zhang Z."/>
            <person name="Wang Z."/>
            <person name="Wu H."/>
            <person name="Ma T."/>
            <person name="Liu J."/>
            <person name="Xi Z."/>
        </authorList>
    </citation>
    <scope>NUCLEOTIDE SEQUENCE [LARGE SCALE GENOMIC DNA]</scope>
    <source>
        <strain evidence="4">J267</strain>
        <tissue evidence="4">Leaf</tissue>
    </source>
</reference>
<dbReference type="Gene3D" id="3.40.50.1820">
    <property type="entry name" value="alpha/beta hydrolase"/>
    <property type="match status" value="2"/>
</dbReference>
<evidence type="ECO:0000259" key="3">
    <source>
        <dbReference type="Pfam" id="PF07859"/>
    </source>
</evidence>
<dbReference type="Proteomes" id="UP000325577">
    <property type="component" value="Linkage Group LG10"/>
</dbReference>
<accession>A0A5J5BSU4</accession>
<dbReference type="InterPro" id="IPR013094">
    <property type="entry name" value="AB_hydrolase_3"/>
</dbReference>
<protein>
    <recommendedName>
        <fullName evidence="3">Alpha/beta hydrolase fold-3 domain-containing protein</fullName>
    </recommendedName>
</protein>
<evidence type="ECO:0000313" key="5">
    <source>
        <dbReference type="Proteomes" id="UP000325577"/>
    </source>
</evidence>
<dbReference type="PROSITE" id="PS01174">
    <property type="entry name" value="LIPASE_GDXG_SER"/>
    <property type="match status" value="2"/>
</dbReference>
<dbReference type="InterPro" id="IPR033140">
    <property type="entry name" value="Lipase_GDXG_put_SER_AS"/>
</dbReference>
<dbReference type="InterPro" id="IPR029058">
    <property type="entry name" value="AB_hydrolase_fold"/>
</dbReference>
<evidence type="ECO:0000313" key="4">
    <source>
        <dbReference type="EMBL" id="KAA8545888.1"/>
    </source>
</evidence>
<organism evidence="4 5">
    <name type="scientific">Nyssa sinensis</name>
    <dbReference type="NCBI Taxonomy" id="561372"/>
    <lineage>
        <taxon>Eukaryota</taxon>
        <taxon>Viridiplantae</taxon>
        <taxon>Streptophyta</taxon>
        <taxon>Embryophyta</taxon>
        <taxon>Tracheophyta</taxon>
        <taxon>Spermatophyta</taxon>
        <taxon>Magnoliopsida</taxon>
        <taxon>eudicotyledons</taxon>
        <taxon>Gunneridae</taxon>
        <taxon>Pentapetalae</taxon>
        <taxon>asterids</taxon>
        <taxon>Cornales</taxon>
        <taxon>Nyssaceae</taxon>
        <taxon>Nyssa</taxon>
    </lineage>
</organism>
<evidence type="ECO:0000256" key="2">
    <source>
        <dbReference type="PROSITE-ProRule" id="PRU10038"/>
    </source>
</evidence>
<feature type="active site" evidence="2">
    <location>
        <position position="58"/>
    </location>
</feature>
<dbReference type="SUPFAM" id="SSF53474">
    <property type="entry name" value="alpha/beta-Hydrolases"/>
    <property type="match status" value="2"/>
</dbReference>
<evidence type="ECO:0000256" key="1">
    <source>
        <dbReference type="ARBA" id="ARBA00010515"/>
    </source>
</evidence>